<reference evidence="2" key="1">
    <citation type="submission" date="2025-08" db="UniProtKB">
        <authorList>
            <consortium name="Ensembl"/>
        </authorList>
    </citation>
    <scope>IDENTIFICATION</scope>
</reference>
<dbReference type="GeneTree" id="ENSGT00960000191062"/>
<protein>
    <submittedName>
        <fullName evidence="2">Uncharacterized protein</fullName>
    </submittedName>
</protein>
<evidence type="ECO:0000313" key="3">
    <source>
        <dbReference type="Proteomes" id="UP000694564"/>
    </source>
</evidence>
<reference evidence="2" key="2">
    <citation type="submission" date="2025-09" db="UniProtKB">
        <authorList>
            <consortium name="Ensembl"/>
        </authorList>
    </citation>
    <scope>IDENTIFICATION</scope>
</reference>
<accession>A0A8D2AZ40</accession>
<feature type="compositionally biased region" description="Low complexity" evidence="1">
    <location>
        <begin position="13"/>
        <end position="35"/>
    </location>
</feature>
<organism evidence="2 3">
    <name type="scientific">Sciurus vulgaris</name>
    <name type="common">Eurasian red squirrel</name>
    <dbReference type="NCBI Taxonomy" id="55149"/>
    <lineage>
        <taxon>Eukaryota</taxon>
        <taxon>Metazoa</taxon>
        <taxon>Chordata</taxon>
        <taxon>Craniata</taxon>
        <taxon>Vertebrata</taxon>
        <taxon>Euteleostomi</taxon>
        <taxon>Mammalia</taxon>
        <taxon>Eutheria</taxon>
        <taxon>Euarchontoglires</taxon>
        <taxon>Glires</taxon>
        <taxon>Rodentia</taxon>
        <taxon>Sciuromorpha</taxon>
        <taxon>Sciuridae</taxon>
        <taxon>Sciurinae</taxon>
        <taxon>Sciurini</taxon>
        <taxon>Sciurus</taxon>
    </lineage>
</organism>
<dbReference type="Proteomes" id="UP000694564">
    <property type="component" value="Chromosome 9"/>
</dbReference>
<dbReference type="OrthoDB" id="9634902at2759"/>
<sequence>MPPGRAPGESGRFRGSSPGVSGRPPGAPFAGVVPGVRRRRPPGLGSAGAGAATRAGLQVPDSRERWPRVSAFLAASLLHIYGRLSHCLAVDSFQSTGARSWGSFTTGGGAEGTPPARASARRARCLAR</sequence>
<name>A0A8D2AZ40_SCIVU</name>
<keyword evidence="3" id="KW-1185">Reference proteome</keyword>
<feature type="region of interest" description="Disordered" evidence="1">
    <location>
        <begin position="1"/>
        <end position="59"/>
    </location>
</feature>
<proteinExistence type="predicted"/>
<dbReference type="Ensembl" id="ENSSVLT00005006751.1">
    <property type="protein sequence ID" value="ENSSVLP00005006062.1"/>
    <property type="gene ID" value="ENSSVLG00005004930.1"/>
</dbReference>
<evidence type="ECO:0000313" key="2">
    <source>
        <dbReference type="Ensembl" id="ENSSVLP00005006062.1"/>
    </source>
</evidence>
<dbReference type="AlphaFoldDB" id="A0A8D2AZ40"/>
<evidence type="ECO:0000256" key="1">
    <source>
        <dbReference type="SAM" id="MobiDB-lite"/>
    </source>
</evidence>
<feature type="region of interest" description="Disordered" evidence="1">
    <location>
        <begin position="104"/>
        <end position="124"/>
    </location>
</feature>